<evidence type="ECO:0000313" key="2">
    <source>
        <dbReference type="EMBL" id="MCS0582048.1"/>
    </source>
</evidence>
<dbReference type="InterPro" id="IPR025669">
    <property type="entry name" value="AAA_dom"/>
</dbReference>
<dbReference type="RefSeq" id="WP_258816619.1">
    <property type="nucleotide sequence ID" value="NZ_JANUGW010000006.1"/>
</dbReference>
<keyword evidence="3" id="KW-1185">Reference proteome</keyword>
<protein>
    <submittedName>
        <fullName evidence="2">ParA family protein</fullName>
    </submittedName>
</protein>
<sequence length="340" mass="37115">MKVLGFWNNKGGTGKTSLAFQGICTFAAQHSDARILVVDVCPQANLSELMLGGQENQGGVNLLTLHGEAGRRSIGGYFQTRLPKPFDTSGLSPNGFISIPHHYNAAVPSNIRLLAGDPLLELQANAVSTLANTQIPGTDSWAKVVCWLRDFLEACSDHFDYCFVDMNPSFSMYTQIALAACDRLVLPVTADDSSRRGIQNAMSLIYGLKLPSDVYAQHNFHSRMTAAGLPSPKVHMVAKNRLTQYINTAKSYAAVLSGIAFDLDAMVKDNPDYFTFSAVSEGTYEIKDFQTAGVVAFARGTPFVSMHSGSLSVAGQRVKVDREQLDQNRDIVVEFASRFW</sequence>
<evidence type="ECO:0000259" key="1">
    <source>
        <dbReference type="Pfam" id="PF13614"/>
    </source>
</evidence>
<reference evidence="2 3" key="1">
    <citation type="submission" date="2022-08" db="EMBL/GenBank/DDBJ databases">
        <title>Reclassification of Massilia species as members of the genera Telluria, Duganella, Pseudoduganella, Mokoshia gen. nov. and Zemynaea gen. nov. using orthogonal and non-orthogonal genome-based approaches.</title>
        <authorList>
            <person name="Bowman J.P."/>
        </authorList>
    </citation>
    <scope>NUCLEOTIDE SEQUENCE [LARGE SCALE GENOMIC DNA]</scope>
    <source>
        <strain evidence="2 3">JCM 31316</strain>
    </source>
</reference>
<evidence type="ECO:0000313" key="3">
    <source>
        <dbReference type="Proteomes" id="UP001204151"/>
    </source>
</evidence>
<feature type="domain" description="AAA" evidence="1">
    <location>
        <begin position="1"/>
        <end position="205"/>
    </location>
</feature>
<dbReference type="PANTHER" id="PTHR13696:SF99">
    <property type="entry name" value="COBYRINIC ACID AC-DIAMIDE SYNTHASE"/>
    <property type="match status" value="1"/>
</dbReference>
<dbReference type="PANTHER" id="PTHR13696">
    <property type="entry name" value="P-LOOP CONTAINING NUCLEOSIDE TRIPHOSPHATE HYDROLASE"/>
    <property type="match status" value="1"/>
</dbReference>
<comment type="caution">
    <text evidence="2">The sequence shown here is derived from an EMBL/GenBank/DDBJ whole genome shotgun (WGS) entry which is preliminary data.</text>
</comment>
<dbReference type="Proteomes" id="UP001204151">
    <property type="component" value="Unassembled WGS sequence"/>
</dbReference>
<dbReference type="CDD" id="cd02042">
    <property type="entry name" value="ParAB_family"/>
    <property type="match status" value="1"/>
</dbReference>
<dbReference type="InterPro" id="IPR050678">
    <property type="entry name" value="DNA_Partitioning_ATPase"/>
</dbReference>
<dbReference type="InterPro" id="IPR027417">
    <property type="entry name" value="P-loop_NTPase"/>
</dbReference>
<dbReference type="SUPFAM" id="SSF52540">
    <property type="entry name" value="P-loop containing nucleoside triphosphate hydrolases"/>
    <property type="match status" value="1"/>
</dbReference>
<proteinExistence type="predicted"/>
<dbReference type="EMBL" id="JANUGW010000006">
    <property type="protein sequence ID" value="MCS0582048.1"/>
    <property type="molecule type" value="Genomic_DNA"/>
</dbReference>
<dbReference type="Pfam" id="PF13614">
    <property type="entry name" value="AAA_31"/>
    <property type="match status" value="1"/>
</dbReference>
<accession>A0ABT1ZQ60</accession>
<gene>
    <name evidence="2" type="ORF">NX784_10640</name>
</gene>
<organism evidence="2 3">
    <name type="scientific">Massilia pinisoli</name>
    <dbReference type="NCBI Taxonomy" id="1772194"/>
    <lineage>
        <taxon>Bacteria</taxon>
        <taxon>Pseudomonadati</taxon>
        <taxon>Pseudomonadota</taxon>
        <taxon>Betaproteobacteria</taxon>
        <taxon>Burkholderiales</taxon>
        <taxon>Oxalobacteraceae</taxon>
        <taxon>Telluria group</taxon>
        <taxon>Massilia</taxon>
    </lineage>
</organism>
<dbReference type="Gene3D" id="3.40.50.300">
    <property type="entry name" value="P-loop containing nucleotide triphosphate hydrolases"/>
    <property type="match status" value="1"/>
</dbReference>
<name>A0ABT1ZQ60_9BURK</name>